<dbReference type="PANTHER" id="PTHR23074:SF19">
    <property type="entry name" value="KATANIN P60 ATPASE-CONTAINING SUBUNIT A1"/>
    <property type="match status" value="1"/>
</dbReference>
<evidence type="ECO:0000256" key="1">
    <source>
        <dbReference type="SAM" id="MobiDB-lite"/>
    </source>
</evidence>
<dbReference type="InterPro" id="IPR050304">
    <property type="entry name" value="MT-severing_AAA_ATPase"/>
</dbReference>
<dbReference type="SUPFAM" id="SSF52540">
    <property type="entry name" value="P-loop containing nucleoside triphosphate hydrolases"/>
    <property type="match status" value="1"/>
</dbReference>
<dbReference type="InterPro" id="IPR003593">
    <property type="entry name" value="AAA+_ATPase"/>
</dbReference>
<dbReference type="EMBL" id="UZAH01007317">
    <property type="protein sequence ID" value="VDO32491.1"/>
    <property type="molecule type" value="Genomic_DNA"/>
</dbReference>
<reference evidence="3 4" key="1">
    <citation type="submission" date="2018-11" db="EMBL/GenBank/DDBJ databases">
        <authorList>
            <consortium name="Pathogen Informatics"/>
        </authorList>
    </citation>
    <scope>NUCLEOTIDE SEQUENCE [LARGE SCALE GENOMIC DNA]</scope>
</reference>
<gene>
    <name evidence="3" type="ORF">HPBE_LOCUS3238</name>
</gene>
<feature type="region of interest" description="Disordered" evidence="1">
    <location>
        <begin position="1"/>
        <end position="23"/>
    </location>
</feature>
<dbReference type="PANTHER" id="PTHR23074">
    <property type="entry name" value="AAA DOMAIN-CONTAINING"/>
    <property type="match status" value="1"/>
</dbReference>
<dbReference type="Pfam" id="PF00004">
    <property type="entry name" value="AAA"/>
    <property type="match status" value="1"/>
</dbReference>
<dbReference type="AlphaFoldDB" id="A0A183FAP5"/>
<dbReference type="GO" id="GO:0015630">
    <property type="term" value="C:microtubule cytoskeleton"/>
    <property type="evidence" value="ECO:0007669"/>
    <property type="project" value="TreeGrafter"/>
</dbReference>
<sequence>MLGASSATSESTEGAQSAAEDKHAEEFVPKGYCPDLIEAIEQTMTRNGTEVTWDDIAGLEEPKELFKQTIVLPALMPNFFKARKIRRTYISGFLLKHLNTEIAQGIRRPWRGVCMVGPPGTGKTLLAKAVATECQTTFFAVNCGDLASKWRGDSEKMIKLLFEMARHFAPSTIFIDEIDTIGSQRGQPNEHEASRRVKAQLLVEMDGFCKEEDGKRVLVLAATNFPWMLGKFLKTRKSVDFLLAFHGKREPEESFSFPRCFVPVNNLSRPAHYSYYYIEE</sequence>
<dbReference type="InterPro" id="IPR027417">
    <property type="entry name" value="P-loop_NTPase"/>
</dbReference>
<feature type="compositionally biased region" description="Low complexity" evidence="1">
    <location>
        <begin position="1"/>
        <end position="18"/>
    </location>
</feature>
<protein>
    <submittedName>
        <fullName evidence="5">AAA domain-containing protein</fullName>
    </submittedName>
</protein>
<accession>A0A183FAP5</accession>
<reference evidence="5" key="2">
    <citation type="submission" date="2019-09" db="UniProtKB">
        <authorList>
            <consortium name="WormBaseParasite"/>
        </authorList>
    </citation>
    <scope>IDENTIFICATION</scope>
</reference>
<dbReference type="GO" id="GO:0016887">
    <property type="term" value="F:ATP hydrolysis activity"/>
    <property type="evidence" value="ECO:0007669"/>
    <property type="project" value="InterPro"/>
</dbReference>
<dbReference type="GO" id="GO:0051013">
    <property type="term" value="P:microtubule severing"/>
    <property type="evidence" value="ECO:0007669"/>
    <property type="project" value="TreeGrafter"/>
</dbReference>
<dbReference type="Proteomes" id="UP000050761">
    <property type="component" value="Unassembled WGS sequence"/>
</dbReference>
<feature type="domain" description="AAA+ ATPase" evidence="2">
    <location>
        <begin position="109"/>
        <end position="245"/>
    </location>
</feature>
<dbReference type="InterPro" id="IPR003959">
    <property type="entry name" value="ATPase_AAA_core"/>
</dbReference>
<dbReference type="OrthoDB" id="5334845at2759"/>
<evidence type="ECO:0000259" key="2">
    <source>
        <dbReference type="SMART" id="SM00382"/>
    </source>
</evidence>
<dbReference type="Gene3D" id="3.40.50.300">
    <property type="entry name" value="P-loop containing nucleotide triphosphate hydrolases"/>
    <property type="match status" value="2"/>
</dbReference>
<accession>A0A3P7UCN4</accession>
<dbReference type="GO" id="GO:0005524">
    <property type="term" value="F:ATP binding"/>
    <property type="evidence" value="ECO:0007669"/>
    <property type="project" value="InterPro"/>
</dbReference>
<evidence type="ECO:0000313" key="5">
    <source>
        <dbReference type="WBParaSite" id="HPBE_0000323701-mRNA-1"/>
    </source>
</evidence>
<name>A0A183FAP5_HELPZ</name>
<organism evidence="4 5">
    <name type="scientific">Heligmosomoides polygyrus</name>
    <name type="common">Parasitic roundworm</name>
    <dbReference type="NCBI Taxonomy" id="6339"/>
    <lineage>
        <taxon>Eukaryota</taxon>
        <taxon>Metazoa</taxon>
        <taxon>Ecdysozoa</taxon>
        <taxon>Nematoda</taxon>
        <taxon>Chromadorea</taxon>
        <taxon>Rhabditida</taxon>
        <taxon>Rhabditina</taxon>
        <taxon>Rhabditomorpha</taxon>
        <taxon>Strongyloidea</taxon>
        <taxon>Heligmosomidae</taxon>
        <taxon>Heligmosomoides</taxon>
    </lineage>
</organism>
<proteinExistence type="predicted"/>
<evidence type="ECO:0000313" key="3">
    <source>
        <dbReference type="EMBL" id="VDO32491.1"/>
    </source>
</evidence>
<keyword evidence="4" id="KW-1185">Reference proteome</keyword>
<dbReference type="SMART" id="SM00382">
    <property type="entry name" value="AAA"/>
    <property type="match status" value="1"/>
</dbReference>
<evidence type="ECO:0000313" key="4">
    <source>
        <dbReference type="Proteomes" id="UP000050761"/>
    </source>
</evidence>
<dbReference type="WBParaSite" id="HPBE_0000323701-mRNA-1">
    <property type="protein sequence ID" value="HPBE_0000323701-mRNA-1"/>
    <property type="gene ID" value="HPBE_0000323701"/>
</dbReference>